<evidence type="ECO:0000256" key="2">
    <source>
        <dbReference type="ARBA" id="ARBA00022679"/>
    </source>
</evidence>
<dbReference type="SUPFAM" id="SSF53756">
    <property type="entry name" value="UDP-Glycosyltransferase/glycogen phosphorylase"/>
    <property type="match status" value="1"/>
</dbReference>
<protein>
    <recommendedName>
        <fullName evidence="4">Glycosyltransferase</fullName>
        <ecNumber evidence="4">2.4.1.-</ecNumber>
    </recommendedName>
</protein>
<keyword evidence="3" id="KW-0328">Glycosyltransferase</keyword>
<dbReference type="SMR" id="A0A6P4AV13"/>
<evidence type="ECO:0000256" key="4">
    <source>
        <dbReference type="RuleBase" id="RU362057"/>
    </source>
</evidence>
<dbReference type="InParanoid" id="A0A6P4AV13"/>
<dbReference type="GO" id="GO:0080044">
    <property type="term" value="F:quercetin 7-O-glucosyltransferase activity"/>
    <property type="evidence" value="ECO:0007669"/>
    <property type="project" value="TreeGrafter"/>
</dbReference>
<dbReference type="EC" id="2.4.1.-" evidence="4"/>
<dbReference type="RefSeq" id="XP_015892984.3">
    <property type="nucleotide sequence ID" value="XM_016037498.4"/>
</dbReference>
<feature type="domain" description="Glycosyltransferase N-terminal" evidence="5">
    <location>
        <begin position="12"/>
        <end position="46"/>
    </location>
</feature>
<evidence type="ECO:0000313" key="7">
    <source>
        <dbReference type="RefSeq" id="XP_015892984.3"/>
    </source>
</evidence>
<dbReference type="Pfam" id="PF26168">
    <property type="entry name" value="Glyco_transf_N"/>
    <property type="match status" value="1"/>
</dbReference>
<dbReference type="Proteomes" id="UP001652623">
    <property type="component" value="Chromosome 9"/>
</dbReference>
<dbReference type="Gene3D" id="3.40.50.2000">
    <property type="entry name" value="Glycogen Phosphorylase B"/>
    <property type="match status" value="2"/>
</dbReference>
<comment type="similarity">
    <text evidence="1 3">Belongs to the UDP-glycosyltransferase family.</text>
</comment>
<dbReference type="InterPro" id="IPR058980">
    <property type="entry name" value="Glyco_transf_N"/>
</dbReference>
<dbReference type="GeneID" id="107427146"/>
<evidence type="ECO:0000256" key="3">
    <source>
        <dbReference type="RuleBase" id="RU003718"/>
    </source>
</evidence>
<dbReference type="CDD" id="cd03784">
    <property type="entry name" value="GT1_Gtf-like"/>
    <property type="match status" value="1"/>
</dbReference>
<keyword evidence="2 3" id="KW-0808">Transferase</keyword>
<proteinExistence type="inferred from homology"/>
<keyword evidence="6" id="KW-1185">Reference proteome</keyword>
<dbReference type="PANTHER" id="PTHR11926:SF1553">
    <property type="entry name" value="GLYCOSYLTRANSFERASE"/>
    <property type="match status" value="1"/>
</dbReference>
<evidence type="ECO:0000256" key="1">
    <source>
        <dbReference type="ARBA" id="ARBA00009995"/>
    </source>
</evidence>
<dbReference type="AlphaFoldDB" id="A0A6P4AV13"/>
<evidence type="ECO:0000259" key="5">
    <source>
        <dbReference type="Pfam" id="PF26168"/>
    </source>
</evidence>
<sequence>MEKETRTYKAHVLVLPYPTQGHLNPMLQFSKRLISKGLKVTLATTIFVFNSKHAQDPPSNSIDVETISDGHDTCGRAGAKSIKYYLTTFQEIGSRTLADLITRLRDSGRPVDALVYDSFLPWALDVAKRFDLVGAVFFTQSCAVNSIYYHIHKGLLQLPLPGPKFSLPGLPSLEPFEAPSFVYAPESYPAFYDMVLGQFYNIDDADWVLYNTFYELEKEVAEWMEKLWPLRTIGPTIPSMYLDKRLENDKDYSINLFKPNNGACMRWLRAKPKGSVIYVSFGSLAALEEEQMIELAWGLKGTNYYFLWIVRAQEEDKLPNKFKEEISEKGLVISWCSQLEVLAHESVGCFVTHCGFNSTLEALSLGVPMVAMPQWTDQRTNAKYVEDVWEVGKRARPDEKGVVRREVIELCIRDVMEERKGKQMKKNAWRDMAKDAVSEGGSSDNNIDEFVSKLAASSKCYTKLQASFGAPH</sequence>
<dbReference type="PROSITE" id="PS00375">
    <property type="entry name" value="UDPGT"/>
    <property type="match status" value="1"/>
</dbReference>
<reference evidence="7" key="1">
    <citation type="submission" date="2025-08" db="UniProtKB">
        <authorList>
            <consortium name="RefSeq"/>
        </authorList>
    </citation>
    <scope>IDENTIFICATION</scope>
    <source>
        <tissue evidence="7">Seedling</tissue>
    </source>
</reference>
<dbReference type="GO" id="GO:0032787">
    <property type="term" value="P:monocarboxylic acid metabolic process"/>
    <property type="evidence" value="ECO:0007669"/>
    <property type="project" value="UniProtKB-ARBA"/>
</dbReference>
<evidence type="ECO:0000313" key="6">
    <source>
        <dbReference type="Proteomes" id="UP001652623"/>
    </source>
</evidence>
<organism evidence="6 7">
    <name type="scientific">Ziziphus jujuba</name>
    <name type="common">Chinese jujube</name>
    <name type="synonym">Ziziphus sativa</name>
    <dbReference type="NCBI Taxonomy" id="326968"/>
    <lineage>
        <taxon>Eukaryota</taxon>
        <taxon>Viridiplantae</taxon>
        <taxon>Streptophyta</taxon>
        <taxon>Embryophyta</taxon>
        <taxon>Tracheophyta</taxon>
        <taxon>Spermatophyta</taxon>
        <taxon>Magnoliopsida</taxon>
        <taxon>eudicotyledons</taxon>
        <taxon>Gunneridae</taxon>
        <taxon>Pentapetalae</taxon>
        <taxon>rosids</taxon>
        <taxon>fabids</taxon>
        <taxon>Rosales</taxon>
        <taxon>Rhamnaceae</taxon>
        <taxon>Paliureae</taxon>
        <taxon>Ziziphus</taxon>
    </lineage>
</organism>
<gene>
    <name evidence="7" type="primary">LOC107427146</name>
</gene>
<dbReference type="PANTHER" id="PTHR11926">
    <property type="entry name" value="GLUCOSYL/GLUCURONOSYL TRANSFERASES"/>
    <property type="match status" value="1"/>
</dbReference>
<dbReference type="InterPro" id="IPR035595">
    <property type="entry name" value="UDP_glycos_trans_CS"/>
</dbReference>
<accession>A0A6P4AV13</accession>
<dbReference type="Pfam" id="PF00201">
    <property type="entry name" value="UDPGT"/>
    <property type="match status" value="1"/>
</dbReference>
<name>A0A6P4AV13_ZIZJJ</name>
<dbReference type="KEGG" id="zju:107427146"/>
<dbReference type="InterPro" id="IPR002213">
    <property type="entry name" value="UDP_glucos_trans"/>
</dbReference>
<dbReference type="GO" id="GO:0080043">
    <property type="term" value="F:quercetin 3-O-glucosyltransferase activity"/>
    <property type="evidence" value="ECO:0007669"/>
    <property type="project" value="TreeGrafter"/>
</dbReference>